<dbReference type="OMA" id="MYCSLYL"/>
<feature type="transmembrane region" description="Helical" evidence="9">
    <location>
        <begin position="40"/>
        <end position="60"/>
    </location>
</feature>
<proteinExistence type="predicted"/>
<dbReference type="Proteomes" id="UP000265020">
    <property type="component" value="Unassembled WGS sequence"/>
</dbReference>
<dbReference type="SUPFAM" id="SSF81321">
    <property type="entry name" value="Family A G protein-coupled receptor-like"/>
    <property type="match status" value="1"/>
</dbReference>
<keyword evidence="3 9" id="KW-1133">Transmembrane helix</keyword>
<evidence type="ECO:0000256" key="8">
    <source>
        <dbReference type="ARBA" id="ARBA00023224"/>
    </source>
</evidence>
<dbReference type="GO" id="GO:0035025">
    <property type="term" value="P:positive regulation of Rho protein signal transduction"/>
    <property type="evidence" value="ECO:0007669"/>
    <property type="project" value="TreeGrafter"/>
</dbReference>
<evidence type="ECO:0000256" key="1">
    <source>
        <dbReference type="ARBA" id="ARBA00004141"/>
    </source>
</evidence>
<evidence type="ECO:0000256" key="4">
    <source>
        <dbReference type="ARBA" id="ARBA00023040"/>
    </source>
</evidence>
<feature type="transmembrane region" description="Helical" evidence="9">
    <location>
        <begin position="99"/>
        <end position="128"/>
    </location>
</feature>
<feature type="transmembrane region" description="Helical" evidence="9">
    <location>
        <begin position="149"/>
        <end position="171"/>
    </location>
</feature>
<evidence type="ECO:0000256" key="6">
    <source>
        <dbReference type="ARBA" id="ARBA00023170"/>
    </source>
</evidence>
<keyword evidence="12" id="KW-1185">Reference proteome</keyword>
<dbReference type="PANTHER" id="PTHR24232:SF105">
    <property type="entry name" value="URACIL NUCLEOTIDE_CYSTEINYL LEUKOTRIENE RECEPTOR-LIKE"/>
    <property type="match status" value="1"/>
</dbReference>
<keyword evidence="8" id="KW-0807">Transducer</keyword>
<dbReference type="PRINTS" id="PR00237">
    <property type="entry name" value="GPCRRHODOPSN"/>
</dbReference>
<dbReference type="Ensembl" id="ENSCVAT00000012855.1">
    <property type="protein sequence ID" value="ENSCVAP00000001767.1"/>
    <property type="gene ID" value="ENSCVAG00000002781.1"/>
</dbReference>
<name>A0A3Q2CAL0_CYPVA</name>
<evidence type="ECO:0000256" key="9">
    <source>
        <dbReference type="SAM" id="Phobius"/>
    </source>
</evidence>
<evidence type="ECO:0000259" key="10">
    <source>
        <dbReference type="PROSITE" id="PS50262"/>
    </source>
</evidence>
<keyword evidence="6" id="KW-0675">Receptor</keyword>
<evidence type="ECO:0000256" key="2">
    <source>
        <dbReference type="ARBA" id="ARBA00022692"/>
    </source>
</evidence>
<reference evidence="11" key="2">
    <citation type="submission" date="2025-09" db="UniProtKB">
        <authorList>
            <consortium name="Ensembl"/>
        </authorList>
    </citation>
    <scope>IDENTIFICATION</scope>
</reference>
<feature type="domain" description="G-protein coupled receptors family 1 profile" evidence="10">
    <location>
        <begin position="52"/>
        <end position="301"/>
    </location>
</feature>
<keyword evidence="2 9" id="KW-0812">Transmembrane</keyword>
<dbReference type="GO" id="GO:0004930">
    <property type="term" value="F:G protein-coupled receptor activity"/>
    <property type="evidence" value="ECO:0007669"/>
    <property type="project" value="UniProtKB-KW"/>
</dbReference>
<keyword evidence="5 9" id="KW-0472">Membrane</keyword>
<evidence type="ECO:0000256" key="3">
    <source>
        <dbReference type="ARBA" id="ARBA00022989"/>
    </source>
</evidence>
<dbReference type="AlphaFoldDB" id="A0A3Q2CAL0"/>
<reference evidence="11" key="1">
    <citation type="submission" date="2025-08" db="UniProtKB">
        <authorList>
            <consortium name="Ensembl"/>
        </authorList>
    </citation>
    <scope>IDENTIFICATION</scope>
</reference>
<dbReference type="PANTHER" id="PTHR24232">
    <property type="entry name" value="G-PROTEIN COUPLED RECEPTOR"/>
    <property type="match status" value="1"/>
</dbReference>
<keyword evidence="4" id="KW-0297">G-protein coupled receptor</keyword>
<dbReference type="Pfam" id="PF00001">
    <property type="entry name" value="7tm_1"/>
    <property type="match status" value="1"/>
</dbReference>
<organism evidence="11 12">
    <name type="scientific">Cyprinodon variegatus</name>
    <name type="common">Sheepshead minnow</name>
    <dbReference type="NCBI Taxonomy" id="28743"/>
    <lineage>
        <taxon>Eukaryota</taxon>
        <taxon>Metazoa</taxon>
        <taxon>Chordata</taxon>
        <taxon>Craniata</taxon>
        <taxon>Vertebrata</taxon>
        <taxon>Euteleostomi</taxon>
        <taxon>Actinopterygii</taxon>
        <taxon>Neopterygii</taxon>
        <taxon>Teleostei</taxon>
        <taxon>Neoteleostei</taxon>
        <taxon>Acanthomorphata</taxon>
        <taxon>Ovalentaria</taxon>
        <taxon>Atherinomorphae</taxon>
        <taxon>Cyprinodontiformes</taxon>
        <taxon>Cyprinodontidae</taxon>
        <taxon>Cyprinodon</taxon>
    </lineage>
</organism>
<feature type="transmembrane region" description="Helical" evidence="9">
    <location>
        <begin position="246"/>
        <end position="263"/>
    </location>
</feature>
<sequence length="324" mass="37084">MHFFFCTRLVCAIMTTMNISIEDVTKDRTPLSLWDVFLSMYYMLIFTIAVPGNALALWVFCQQKSSSPSKVFLRSLSIADICYVLILPMRIVYHLSDSHWPFGVILCKLSGFLFYLNMYCSIYLMGFISLDRLLAVTLPLRSQVVRKPLYANVAVAILWTMIIGSMIPSLFSRHHQNTSANMSVSHDECNMLYLENSTSSNALISTMVAFLLPFITIIIAYIVILLKLRTLTQHEGRPVRDKAVKMIILVVMNFLFAFAPYHICRVVYIKQIGGSLDLLRRPNQITSALTCISGVLDPMMYFFLNQAYRKTVLHLFCKTRQYGL</sequence>
<evidence type="ECO:0000256" key="5">
    <source>
        <dbReference type="ARBA" id="ARBA00023136"/>
    </source>
</evidence>
<dbReference type="PRINTS" id="PR01157">
    <property type="entry name" value="P2YPURNOCPTR"/>
</dbReference>
<dbReference type="GeneTree" id="ENSGT01150000286998"/>
<dbReference type="InterPro" id="IPR017452">
    <property type="entry name" value="GPCR_Rhodpsn_7TM"/>
</dbReference>
<evidence type="ECO:0000313" key="12">
    <source>
        <dbReference type="Proteomes" id="UP000265020"/>
    </source>
</evidence>
<dbReference type="PROSITE" id="PS50262">
    <property type="entry name" value="G_PROTEIN_RECEP_F1_2"/>
    <property type="match status" value="1"/>
</dbReference>
<comment type="subcellular location">
    <subcellularLocation>
        <location evidence="1">Membrane</location>
        <topology evidence="1">Multi-pass membrane protein</topology>
    </subcellularLocation>
</comment>
<feature type="transmembrane region" description="Helical" evidence="9">
    <location>
        <begin position="202"/>
        <end position="226"/>
    </location>
</feature>
<feature type="transmembrane region" description="Helical" evidence="9">
    <location>
        <begin position="72"/>
        <end position="93"/>
    </location>
</feature>
<evidence type="ECO:0000313" key="11">
    <source>
        <dbReference type="Ensembl" id="ENSCVAP00000001767.1"/>
    </source>
</evidence>
<keyword evidence="7" id="KW-0325">Glycoprotein</keyword>
<dbReference type="GO" id="GO:0005886">
    <property type="term" value="C:plasma membrane"/>
    <property type="evidence" value="ECO:0007669"/>
    <property type="project" value="TreeGrafter"/>
</dbReference>
<feature type="transmembrane region" description="Helical" evidence="9">
    <location>
        <begin position="283"/>
        <end position="304"/>
    </location>
</feature>
<protein>
    <submittedName>
        <fullName evidence="11">Uracil nucleotide/cysteinyl leukotriene receptor-like</fullName>
    </submittedName>
</protein>
<dbReference type="Gene3D" id="1.20.1070.10">
    <property type="entry name" value="Rhodopsin 7-helix transmembrane proteins"/>
    <property type="match status" value="1"/>
</dbReference>
<dbReference type="GO" id="GO:0007200">
    <property type="term" value="P:phospholipase C-activating G protein-coupled receptor signaling pathway"/>
    <property type="evidence" value="ECO:0007669"/>
    <property type="project" value="TreeGrafter"/>
</dbReference>
<dbReference type="InterPro" id="IPR000276">
    <property type="entry name" value="GPCR_Rhodpsn"/>
</dbReference>
<evidence type="ECO:0000256" key="7">
    <source>
        <dbReference type="ARBA" id="ARBA00023180"/>
    </source>
</evidence>
<accession>A0A3Q2CAL0</accession>